<name>A0A9P0KJ46_ACAOB</name>
<gene>
    <name evidence="2" type="ORF">ACAOBT_LOCUS11509</name>
</gene>
<evidence type="ECO:0000313" key="2">
    <source>
        <dbReference type="EMBL" id="CAH1975221.1"/>
    </source>
</evidence>
<proteinExistence type="predicted"/>
<feature type="region of interest" description="Disordered" evidence="1">
    <location>
        <begin position="1"/>
        <end position="29"/>
    </location>
</feature>
<dbReference type="EMBL" id="CAKOFQ010006833">
    <property type="protein sequence ID" value="CAH1975221.1"/>
    <property type="molecule type" value="Genomic_DNA"/>
</dbReference>
<reference evidence="2" key="1">
    <citation type="submission" date="2022-03" db="EMBL/GenBank/DDBJ databases">
        <authorList>
            <person name="Sayadi A."/>
        </authorList>
    </citation>
    <scope>NUCLEOTIDE SEQUENCE</scope>
</reference>
<accession>A0A9P0KJ46</accession>
<keyword evidence="3" id="KW-1185">Reference proteome</keyword>
<sequence>MLTSPDGDNPSACDVSSVSVPSSSDASNRLSIVEEVPIPDHHTITETHSLASQCLSVNTDQITTTTPSPTRSLRTEYESPSLFDEKFNSVFEPELRENLKTPENVHSTETDVPPPLHNLNLSSTSSATFEELRPFPKAEPRL</sequence>
<evidence type="ECO:0000313" key="3">
    <source>
        <dbReference type="Proteomes" id="UP001152888"/>
    </source>
</evidence>
<evidence type="ECO:0000256" key="1">
    <source>
        <dbReference type="SAM" id="MobiDB-lite"/>
    </source>
</evidence>
<feature type="compositionally biased region" description="Low complexity" evidence="1">
    <location>
        <begin position="10"/>
        <end position="27"/>
    </location>
</feature>
<dbReference type="OrthoDB" id="4327074at2759"/>
<dbReference type="Proteomes" id="UP001152888">
    <property type="component" value="Unassembled WGS sequence"/>
</dbReference>
<comment type="caution">
    <text evidence="2">The sequence shown here is derived from an EMBL/GenBank/DDBJ whole genome shotgun (WGS) entry which is preliminary data.</text>
</comment>
<feature type="region of interest" description="Disordered" evidence="1">
    <location>
        <begin position="99"/>
        <end position="142"/>
    </location>
</feature>
<protein>
    <submittedName>
        <fullName evidence="2">Uncharacterized protein</fullName>
    </submittedName>
</protein>
<organism evidence="2 3">
    <name type="scientific">Acanthoscelides obtectus</name>
    <name type="common">Bean weevil</name>
    <name type="synonym">Bruchus obtectus</name>
    <dbReference type="NCBI Taxonomy" id="200917"/>
    <lineage>
        <taxon>Eukaryota</taxon>
        <taxon>Metazoa</taxon>
        <taxon>Ecdysozoa</taxon>
        <taxon>Arthropoda</taxon>
        <taxon>Hexapoda</taxon>
        <taxon>Insecta</taxon>
        <taxon>Pterygota</taxon>
        <taxon>Neoptera</taxon>
        <taxon>Endopterygota</taxon>
        <taxon>Coleoptera</taxon>
        <taxon>Polyphaga</taxon>
        <taxon>Cucujiformia</taxon>
        <taxon>Chrysomeloidea</taxon>
        <taxon>Chrysomelidae</taxon>
        <taxon>Bruchinae</taxon>
        <taxon>Bruchini</taxon>
        <taxon>Acanthoscelides</taxon>
    </lineage>
</organism>
<dbReference type="AlphaFoldDB" id="A0A9P0KJ46"/>
<feature type="compositionally biased region" description="Polar residues" evidence="1">
    <location>
        <begin position="119"/>
        <end position="128"/>
    </location>
</feature>
<feature type="compositionally biased region" description="Basic and acidic residues" evidence="1">
    <location>
        <begin position="130"/>
        <end position="142"/>
    </location>
</feature>